<feature type="compositionally biased region" description="Basic and acidic residues" evidence="1">
    <location>
        <begin position="259"/>
        <end position="269"/>
    </location>
</feature>
<dbReference type="EMBL" id="JACEEZ010003531">
    <property type="protein sequence ID" value="KAG0727296.1"/>
    <property type="molecule type" value="Genomic_DNA"/>
</dbReference>
<feature type="region of interest" description="Disordered" evidence="1">
    <location>
        <begin position="1"/>
        <end position="337"/>
    </location>
</feature>
<evidence type="ECO:0000313" key="2">
    <source>
        <dbReference type="EMBL" id="KAG0727296.1"/>
    </source>
</evidence>
<dbReference type="Proteomes" id="UP000770661">
    <property type="component" value="Unassembled WGS sequence"/>
</dbReference>
<reference evidence="2" key="1">
    <citation type="submission" date="2020-07" db="EMBL/GenBank/DDBJ databases">
        <title>The High-quality genome of the commercially important snow crab, Chionoecetes opilio.</title>
        <authorList>
            <person name="Jeong J.-H."/>
            <person name="Ryu S."/>
        </authorList>
    </citation>
    <scope>NUCLEOTIDE SEQUENCE</scope>
    <source>
        <strain evidence="2">MADBK_172401_WGS</strain>
        <tissue evidence="2">Digestive gland</tissue>
    </source>
</reference>
<accession>A0A8J4YQU4</accession>
<feature type="compositionally biased region" description="Basic and acidic residues" evidence="1">
    <location>
        <begin position="61"/>
        <end position="81"/>
    </location>
</feature>
<protein>
    <submittedName>
        <fullName evidence="2">Uncharacterized protein</fullName>
    </submittedName>
</protein>
<evidence type="ECO:0000256" key="1">
    <source>
        <dbReference type="SAM" id="MobiDB-lite"/>
    </source>
</evidence>
<feature type="compositionally biased region" description="Basic residues" evidence="1">
    <location>
        <begin position="111"/>
        <end position="125"/>
    </location>
</feature>
<feature type="compositionally biased region" description="Basic and acidic residues" evidence="1">
    <location>
        <begin position="313"/>
        <end position="337"/>
    </location>
</feature>
<organism evidence="2 3">
    <name type="scientific">Chionoecetes opilio</name>
    <name type="common">Atlantic snow crab</name>
    <name type="synonym">Cancer opilio</name>
    <dbReference type="NCBI Taxonomy" id="41210"/>
    <lineage>
        <taxon>Eukaryota</taxon>
        <taxon>Metazoa</taxon>
        <taxon>Ecdysozoa</taxon>
        <taxon>Arthropoda</taxon>
        <taxon>Crustacea</taxon>
        <taxon>Multicrustacea</taxon>
        <taxon>Malacostraca</taxon>
        <taxon>Eumalacostraca</taxon>
        <taxon>Eucarida</taxon>
        <taxon>Decapoda</taxon>
        <taxon>Pleocyemata</taxon>
        <taxon>Brachyura</taxon>
        <taxon>Eubrachyura</taxon>
        <taxon>Majoidea</taxon>
        <taxon>Majidae</taxon>
        <taxon>Chionoecetes</taxon>
    </lineage>
</organism>
<proteinExistence type="predicted"/>
<comment type="caution">
    <text evidence="2">The sequence shown here is derived from an EMBL/GenBank/DDBJ whole genome shotgun (WGS) entry which is preliminary data.</text>
</comment>
<name>A0A8J4YQU4_CHIOP</name>
<dbReference type="AlphaFoldDB" id="A0A8J4YQU4"/>
<evidence type="ECO:0000313" key="3">
    <source>
        <dbReference type="Proteomes" id="UP000770661"/>
    </source>
</evidence>
<keyword evidence="3" id="KW-1185">Reference proteome</keyword>
<sequence length="337" mass="36782">MPDPLPEPPRARAGWGPEKHQKTVGGVEGRHCARGAPQDLRIEGAKPENLLSITPAGAPKARAEEPRGHERPFNGRADRPGEGGAQSSRRSTKAHSHPTGRPGREKSDPRRGRRALRQRLKKATKGQKGGRLPLLKFPRGKKLLLPRVGPPREVLGKKRDPGGNQPSTETPRPGEPGVGPRTRKGPPFTLGGTRLHTFGRVQPGPLSRAPGWPPKKATWHPFPPRREATLTKLGSASKRPEHPKRPPKKPQALRGSVQRRKETGVREKGSVPVPRGRRTSKSGKWGPRGRPPDDPCKKPPVNRLTSNPGASVPREKRTGGKRGDPPRVLRRGRGECT</sequence>
<gene>
    <name evidence="2" type="ORF">GWK47_034947</name>
</gene>